<feature type="domain" description="DNA methylase N-4/N-6" evidence="6">
    <location>
        <begin position="6"/>
        <end position="66"/>
    </location>
</feature>
<dbReference type="EC" id="2.1.1.72" evidence="1"/>
<comment type="caution">
    <text evidence="7">The sequence shown here is derived from an EMBL/GenBank/DDBJ whole genome shotgun (WGS) entry which is preliminary data.</text>
</comment>
<dbReference type="InterPro" id="IPR002295">
    <property type="entry name" value="N4/N6-MTase_EcoPI_Mod-like"/>
</dbReference>
<name>A0A1V4AY29_9BACT</name>
<dbReference type="GO" id="GO:0032259">
    <property type="term" value="P:methylation"/>
    <property type="evidence" value="ECO:0007669"/>
    <property type="project" value="UniProtKB-KW"/>
</dbReference>
<dbReference type="Proteomes" id="UP000189681">
    <property type="component" value="Unassembled WGS sequence"/>
</dbReference>
<keyword evidence="4" id="KW-0949">S-adenosyl-L-methionine</keyword>
<evidence type="ECO:0000256" key="1">
    <source>
        <dbReference type="ARBA" id="ARBA00011900"/>
    </source>
</evidence>
<organism evidence="7 8">
    <name type="scientific">Candidatus Brocadia carolinensis</name>
    <dbReference type="NCBI Taxonomy" id="1004156"/>
    <lineage>
        <taxon>Bacteria</taxon>
        <taxon>Pseudomonadati</taxon>
        <taxon>Planctomycetota</taxon>
        <taxon>Candidatus Brocadiia</taxon>
        <taxon>Candidatus Brocadiales</taxon>
        <taxon>Candidatus Brocadiaceae</taxon>
        <taxon>Candidatus Brocadia</taxon>
    </lineage>
</organism>
<dbReference type="SUPFAM" id="SSF53335">
    <property type="entry name" value="S-adenosyl-L-methionine-dependent methyltransferases"/>
    <property type="match status" value="1"/>
</dbReference>
<evidence type="ECO:0000259" key="6">
    <source>
        <dbReference type="Pfam" id="PF01555"/>
    </source>
</evidence>
<dbReference type="PRINTS" id="PR00506">
    <property type="entry name" value="D21N6MTFRASE"/>
</dbReference>
<dbReference type="EMBL" id="AYTS01000005">
    <property type="protein sequence ID" value="OOP57949.1"/>
    <property type="molecule type" value="Genomic_DNA"/>
</dbReference>
<accession>A0A1V4AY29</accession>
<dbReference type="AlphaFoldDB" id="A0A1V4AY29"/>
<evidence type="ECO:0000256" key="5">
    <source>
        <dbReference type="ARBA" id="ARBA00047942"/>
    </source>
</evidence>
<reference evidence="7 8" key="1">
    <citation type="journal article" date="2017" name="Water Res.">
        <title>Discovery and metagenomic analysis of an anammox bacterial enrichment related to Candidatus "Brocadia caroliniensis" in a full-scale glycerol-fed nitritation-denitritation separate centrate treatment process.</title>
        <authorList>
            <person name="Park H."/>
            <person name="Brotto A.C."/>
            <person name="van Loosdrecht M.C."/>
            <person name="Chandran K."/>
        </authorList>
    </citation>
    <scope>NUCLEOTIDE SEQUENCE [LARGE SCALE GENOMIC DNA]</scope>
    <source>
        <strain evidence="7">26THWARD</strain>
    </source>
</reference>
<comment type="catalytic activity">
    <reaction evidence="5">
        <text>a 2'-deoxyadenosine in DNA + S-adenosyl-L-methionine = an N(6)-methyl-2'-deoxyadenosine in DNA + S-adenosyl-L-homocysteine + H(+)</text>
        <dbReference type="Rhea" id="RHEA:15197"/>
        <dbReference type="Rhea" id="RHEA-COMP:12418"/>
        <dbReference type="Rhea" id="RHEA-COMP:12419"/>
        <dbReference type="ChEBI" id="CHEBI:15378"/>
        <dbReference type="ChEBI" id="CHEBI:57856"/>
        <dbReference type="ChEBI" id="CHEBI:59789"/>
        <dbReference type="ChEBI" id="CHEBI:90615"/>
        <dbReference type="ChEBI" id="CHEBI:90616"/>
        <dbReference type="EC" id="2.1.1.72"/>
    </reaction>
</comment>
<gene>
    <name evidence="7" type="ORF">AYP45_00505</name>
</gene>
<protein>
    <recommendedName>
        <fullName evidence="1">site-specific DNA-methyltransferase (adenine-specific)</fullName>
        <ecNumber evidence="1">2.1.1.72</ecNumber>
    </recommendedName>
</protein>
<keyword evidence="3" id="KW-0808">Transferase</keyword>
<dbReference type="GO" id="GO:0008170">
    <property type="term" value="F:N-methyltransferase activity"/>
    <property type="evidence" value="ECO:0007669"/>
    <property type="project" value="InterPro"/>
</dbReference>
<sequence length="395" mass="46351">MNKAADERTEYATQKPIALIEKIVKVSSNKDDLVADFFSDLGTTPAVSEKLERKWIACDLGRFAIHTTRKRLIQIQRELKRDGKPYRAFEVLNLDKYERKYFMGVNLDLTEDEQRKQLESKREAYTNPILEGYKAKRVEGLRTLHGVKAQRFVHVGPLDFPITRKAIEEIYEECREKVITQVDVLGFEFEMGLLPRIEDEMKDKGINLKLKYIPREVFDKWEVEKGQVKFYDVAYLEVKPEVKGKKVKVRLKDFTTLYTQDDLDQIEQNLKNGSNKVVIENGQIIRIEKDKNGIVKGDILTKDWVDWLDYWAVDFDYVNKKEIVRVRKNGASEEAWTGSYIFENEWQSFRTKKSAEIELESSWHEYKKGGRYKIAVKVVDILEQDTTQIIEVKVE</sequence>
<evidence type="ECO:0000256" key="3">
    <source>
        <dbReference type="ARBA" id="ARBA00022679"/>
    </source>
</evidence>
<dbReference type="STRING" id="1004156.AYP45_00505"/>
<dbReference type="InterPro" id="IPR002941">
    <property type="entry name" value="DNA_methylase_N4/N6"/>
</dbReference>
<evidence type="ECO:0000313" key="8">
    <source>
        <dbReference type="Proteomes" id="UP000189681"/>
    </source>
</evidence>
<dbReference type="Gene3D" id="3.40.50.150">
    <property type="entry name" value="Vaccinia Virus protein VP39"/>
    <property type="match status" value="1"/>
</dbReference>
<dbReference type="Pfam" id="PF01555">
    <property type="entry name" value="N6_N4_Mtase"/>
    <property type="match status" value="1"/>
</dbReference>
<evidence type="ECO:0000256" key="2">
    <source>
        <dbReference type="ARBA" id="ARBA00022603"/>
    </source>
</evidence>
<dbReference type="InterPro" id="IPR029063">
    <property type="entry name" value="SAM-dependent_MTases_sf"/>
</dbReference>
<evidence type="ECO:0000313" key="7">
    <source>
        <dbReference type="EMBL" id="OOP57949.1"/>
    </source>
</evidence>
<proteinExistence type="predicted"/>
<keyword evidence="2" id="KW-0489">Methyltransferase</keyword>
<dbReference type="GO" id="GO:0003677">
    <property type="term" value="F:DNA binding"/>
    <property type="evidence" value="ECO:0007669"/>
    <property type="project" value="InterPro"/>
</dbReference>
<dbReference type="GO" id="GO:0009007">
    <property type="term" value="F:site-specific DNA-methyltransferase (adenine-specific) activity"/>
    <property type="evidence" value="ECO:0007669"/>
    <property type="project" value="UniProtKB-EC"/>
</dbReference>
<evidence type="ECO:0000256" key="4">
    <source>
        <dbReference type="ARBA" id="ARBA00022691"/>
    </source>
</evidence>